<sequence length="144" mass="16798">MAEDYISLAANFEDNTNLLIAEMDWTKHKTDAVQIKGFSTIIYFKKGGEKPEQIEFSGARKIFALIEFLKETAGSKLNRFHYNNTTSKLRTLILNLVRTSMSQFIKDYNNTNFQGQFQIILKFKYIDRRVQFSDLIEYNNGLAF</sequence>
<comment type="caution">
    <text evidence="1">The sequence shown here is derived from an EMBL/GenBank/DDBJ whole genome shotgun (WGS) entry which is preliminary data.</text>
</comment>
<name>A0A8S1WQ19_PAROT</name>
<dbReference type="AlphaFoldDB" id="A0A8S1WQ19"/>
<dbReference type="OrthoDB" id="72053at2759"/>
<proteinExistence type="predicted"/>
<dbReference type="Proteomes" id="UP000683925">
    <property type="component" value="Unassembled WGS sequence"/>
</dbReference>
<dbReference type="EMBL" id="CAJJDP010000101">
    <property type="protein sequence ID" value="CAD8192054.1"/>
    <property type="molecule type" value="Genomic_DNA"/>
</dbReference>
<reference evidence="1" key="1">
    <citation type="submission" date="2021-01" db="EMBL/GenBank/DDBJ databases">
        <authorList>
            <consortium name="Genoscope - CEA"/>
            <person name="William W."/>
        </authorList>
    </citation>
    <scope>NUCLEOTIDE SEQUENCE</scope>
</reference>
<evidence type="ECO:0000313" key="1">
    <source>
        <dbReference type="EMBL" id="CAD8192054.1"/>
    </source>
</evidence>
<organism evidence="1 2">
    <name type="scientific">Paramecium octaurelia</name>
    <dbReference type="NCBI Taxonomy" id="43137"/>
    <lineage>
        <taxon>Eukaryota</taxon>
        <taxon>Sar</taxon>
        <taxon>Alveolata</taxon>
        <taxon>Ciliophora</taxon>
        <taxon>Intramacronucleata</taxon>
        <taxon>Oligohymenophorea</taxon>
        <taxon>Peniculida</taxon>
        <taxon>Parameciidae</taxon>
        <taxon>Paramecium</taxon>
    </lineage>
</organism>
<keyword evidence="2" id="KW-1185">Reference proteome</keyword>
<protein>
    <submittedName>
        <fullName evidence="1">Uncharacterized protein</fullName>
    </submittedName>
</protein>
<evidence type="ECO:0000313" key="2">
    <source>
        <dbReference type="Proteomes" id="UP000683925"/>
    </source>
</evidence>
<gene>
    <name evidence="1" type="ORF">POCTA_138.1.T1010083</name>
</gene>
<dbReference type="CDD" id="cd02961">
    <property type="entry name" value="PDI_a_family"/>
    <property type="match status" value="1"/>
</dbReference>
<accession>A0A8S1WQ19</accession>